<keyword evidence="4" id="KW-0378">Hydrolase</keyword>
<dbReference type="Pfam" id="PF00759">
    <property type="entry name" value="Glyco_hydro_9"/>
    <property type="match status" value="1"/>
</dbReference>
<accession>A0A9D4DAE1</accession>
<evidence type="ECO:0000256" key="5">
    <source>
        <dbReference type="ARBA" id="ARBA00023001"/>
    </source>
</evidence>
<dbReference type="Proteomes" id="UP000828390">
    <property type="component" value="Unassembled WGS sequence"/>
</dbReference>
<dbReference type="InterPro" id="IPR008928">
    <property type="entry name" value="6-hairpin_glycosidase_sf"/>
</dbReference>
<keyword evidence="6" id="KW-0119">Carbohydrate metabolism</keyword>
<comment type="caution">
    <text evidence="10">The sequence shown here is derived from an EMBL/GenBank/DDBJ whole genome shotgun (WGS) entry which is preliminary data.</text>
</comment>
<dbReference type="InterPro" id="IPR001701">
    <property type="entry name" value="Glyco_hydro_9"/>
</dbReference>
<dbReference type="AlphaFoldDB" id="A0A9D4DAE1"/>
<dbReference type="SUPFAM" id="SSF48208">
    <property type="entry name" value="Six-hairpin glycosidases"/>
    <property type="match status" value="1"/>
</dbReference>
<evidence type="ECO:0000256" key="4">
    <source>
        <dbReference type="ARBA" id="ARBA00022801"/>
    </source>
</evidence>
<comment type="similarity">
    <text evidence="2">Belongs to the glycosyl hydrolase 9 (cellulase E) family.</text>
</comment>
<proteinExistence type="inferred from homology"/>
<evidence type="ECO:0000313" key="11">
    <source>
        <dbReference type="Proteomes" id="UP000828390"/>
    </source>
</evidence>
<keyword evidence="5" id="KW-0136">Cellulose degradation</keyword>
<dbReference type="InterPro" id="IPR012341">
    <property type="entry name" value="6hp_glycosidase-like_sf"/>
</dbReference>
<name>A0A9D4DAE1_DREPO</name>
<reference evidence="10" key="2">
    <citation type="submission" date="2020-11" db="EMBL/GenBank/DDBJ databases">
        <authorList>
            <person name="McCartney M.A."/>
            <person name="Auch B."/>
            <person name="Kono T."/>
            <person name="Mallez S."/>
            <person name="Becker A."/>
            <person name="Gohl D.M."/>
            <person name="Silverstein K.A.T."/>
            <person name="Koren S."/>
            <person name="Bechman K.B."/>
            <person name="Herman A."/>
            <person name="Abrahante J.E."/>
            <person name="Garbe J."/>
        </authorList>
    </citation>
    <scope>NUCLEOTIDE SEQUENCE</scope>
    <source>
        <strain evidence="10">Duluth1</strain>
        <tissue evidence="10">Whole animal</tissue>
    </source>
</reference>
<evidence type="ECO:0000259" key="9">
    <source>
        <dbReference type="Pfam" id="PF00759"/>
    </source>
</evidence>
<gene>
    <name evidence="10" type="ORF">DPMN_047797</name>
</gene>
<evidence type="ECO:0000256" key="2">
    <source>
        <dbReference type="ARBA" id="ARBA00007072"/>
    </source>
</evidence>
<dbReference type="Gene3D" id="1.50.10.10">
    <property type="match status" value="1"/>
</dbReference>
<evidence type="ECO:0000256" key="6">
    <source>
        <dbReference type="ARBA" id="ARBA00023277"/>
    </source>
</evidence>
<evidence type="ECO:0000313" key="10">
    <source>
        <dbReference type="EMBL" id="KAH3741079.1"/>
    </source>
</evidence>
<reference evidence="10" key="1">
    <citation type="journal article" date="2019" name="bioRxiv">
        <title>The Genome of the Zebra Mussel, Dreissena polymorpha: A Resource for Invasive Species Research.</title>
        <authorList>
            <person name="McCartney M.A."/>
            <person name="Auch B."/>
            <person name="Kono T."/>
            <person name="Mallez S."/>
            <person name="Zhang Y."/>
            <person name="Obille A."/>
            <person name="Becker A."/>
            <person name="Abrahante J.E."/>
            <person name="Garbe J."/>
            <person name="Badalamenti J.P."/>
            <person name="Herman A."/>
            <person name="Mangelson H."/>
            <person name="Liachko I."/>
            <person name="Sullivan S."/>
            <person name="Sone E.D."/>
            <person name="Koren S."/>
            <person name="Silverstein K.A.T."/>
            <person name="Beckman K.B."/>
            <person name="Gohl D.M."/>
        </authorList>
    </citation>
    <scope>NUCLEOTIDE SEQUENCE</scope>
    <source>
        <strain evidence="10">Duluth1</strain>
        <tissue evidence="10">Whole animal</tissue>
    </source>
</reference>
<protein>
    <recommendedName>
        <fullName evidence="3">cellulase</fullName>
        <ecNumber evidence="3">3.2.1.4</ecNumber>
    </recommendedName>
</protein>
<keyword evidence="8" id="KW-0624">Polysaccharide degradation</keyword>
<keyword evidence="7" id="KW-0326">Glycosidase</keyword>
<feature type="domain" description="Glycoside hydrolase family 9" evidence="9">
    <location>
        <begin position="13"/>
        <end position="78"/>
    </location>
</feature>
<comment type="catalytic activity">
    <reaction evidence="1">
        <text>Endohydrolysis of (1-&gt;4)-beta-D-glucosidic linkages in cellulose, lichenin and cereal beta-D-glucans.</text>
        <dbReference type="EC" id="3.2.1.4"/>
    </reaction>
</comment>
<evidence type="ECO:0000256" key="8">
    <source>
        <dbReference type="ARBA" id="ARBA00023326"/>
    </source>
</evidence>
<dbReference type="GO" id="GO:0008810">
    <property type="term" value="F:cellulase activity"/>
    <property type="evidence" value="ECO:0007669"/>
    <property type="project" value="UniProtKB-EC"/>
</dbReference>
<sequence>MRKKYTIKFGVHFTAGDHVKFNLPMSFSSWVLNYGFLKFTDAYTSSGQKDMMCDMVKWPLEYFKKCWIPDQQTLYVQV</sequence>
<dbReference type="EC" id="3.2.1.4" evidence="3"/>
<evidence type="ECO:0000256" key="3">
    <source>
        <dbReference type="ARBA" id="ARBA00012601"/>
    </source>
</evidence>
<keyword evidence="11" id="KW-1185">Reference proteome</keyword>
<dbReference type="GO" id="GO:0030245">
    <property type="term" value="P:cellulose catabolic process"/>
    <property type="evidence" value="ECO:0007669"/>
    <property type="project" value="UniProtKB-KW"/>
</dbReference>
<evidence type="ECO:0000256" key="7">
    <source>
        <dbReference type="ARBA" id="ARBA00023295"/>
    </source>
</evidence>
<organism evidence="10 11">
    <name type="scientific">Dreissena polymorpha</name>
    <name type="common">Zebra mussel</name>
    <name type="synonym">Mytilus polymorpha</name>
    <dbReference type="NCBI Taxonomy" id="45954"/>
    <lineage>
        <taxon>Eukaryota</taxon>
        <taxon>Metazoa</taxon>
        <taxon>Spiralia</taxon>
        <taxon>Lophotrochozoa</taxon>
        <taxon>Mollusca</taxon>
        <taxon>Bivalvia</taxon>
        <taxon>Autobranchia</taxon>
        <taxon>Heteroconchia</taxon>
        <taxon>Euheterodonta</taxon>
        <taxon>Imparidentia</taxon>
        <taxon>Neoheterodontei</taxon>
        <taxon>Myida</taxon>
        <taxon>Dreissenoidea</taxon>
        <taxon>Dreissenidae</taxon>
        <taxon>Dreissena</taxon>
    </lineage>
</organism>
<dbReference type="PANTHER" id="PTHR22298">
    <property type="entry name" value="ENDO-1,4-BETA-GLUCANASE"/>
    <property type="match status" value="1"/>
</dbReference>
<evidence type="ECO:0000256" key="1">
    <source>
        <dbReference type="ARBA" id="ARBA00000966"/>
    </source>
</evidence>
<dbReference type="EMBL" id="JAIWYP010000011">
    <property type="protein sequence ID" value="KAH3741079.1"/>
    <property type="molecule type" value="Genomic_DNA"/>
</dbReference>